<proteinExistence type="predicted"/>
<feature type="signal peptide" evidence="1">
    <location>
        <begin position="1"/>
        <end position="18"/>
    </location>
</feature>
<feature type="chain" id="PRO_5044860001" evidence="1">
    <location>
        <begin position="19"/>
        <end position="295"/>
    </location>
</feature>
<organism evidence="2 3">
    <name type="scientific">Loxostege sticticalis</name>
    <name type="common">Beet webworm moth</name>
    <dbReference type="NCBI Taxonomy" id="481309"/>
    <lineage>
        <taxon>Eukaryota</taxon>
        <taxon>Metazoa</taxon>
        <taxon>Ecdysozoa</taxon>
        <taxon>Arthropoda</taxon>
        <taxon>Hexapoda</taxon>
        <taxon>Insecta</taxon>
        <taxon>Pterygota</taxon>
        <taxon>Neoptera</taxon>
        <taxon>Endopterygota</taxon>
        <taxon>Lepidoptera</taxon>
        <taxon>Glossata</taxon>
        <taxon>Ditrysia</taxon>
        <taxon>Pyraloidea</taxon>
        <taxon>Crambidae</taxon>
        <taxon>Pyraustinae</taxon>
        <taxon>Loxostege</taxon>
    </lineage>
</organism>
<keyword evidence="1" id="KW-0732">Signal</keyword>
<dbReference type="InterPro" id="IPR015943">
    <property type="entry name" value="WD40/YVTN_repeat-like_dom_sf"/>
</dbReference>
<dbReference type="SUPFAM" id="SSF63825">
    <property type="entry name" value="YWTD domain"/>
    <property type="match status" value="1"/>
</dbReference>
<name>A0ABD0S8C9_LOXSC</name>
<evidence type="ECO:0000256" key="1">
    <source>
        <dbReference type="SAM" id="SignalP"/>
    </source>
</evidence>
<evidence type="ECO:0000313" key="3">
    <source>
        <dbReference type="Proteomes" id="UP001549921"/>
    </source>
</evidence>
<protein>
    <submittedName>
        <fullName evidence="2">Uncharacterized protein</fullName>
    </submittedName>
</protein>
<reference evidence="2 3" key="1">
    <citation type="submission" date="2024-06" db="EMBL/GenBank/DDBJ databases">
        <title>A chromosome-level genome assembly of beet webworm, Loxostege sticticalis.</title>
        <authorList>
            <person name="Zhang Y."/>
        </authorList>
    </citation>
    <scope>NUCLEOTIDE SEQUENCE [LARGE SCALE GENOMIC DNA]</scope>
    <source>
        <strain evidence="2">AQ028</strain>
        <tissue evidence="2">Male pupae</tissue>
    </source>
</reference>
<gene>
    <name evidence="2" type="ORF">ABMA28_010469</name>
</gene>
<dbReference type="Gene3D" id="2.130.10.10">
    <property type="entry name" value="YVTN repeat-like/Quinoprotein amine dehydrogenase"/>
    <property type="match status" value="1"/>
</dbReference>
<dbReference type="AlphaFoldDB" id="A0ABD0S8C9"/>
<comment type="caution">
    <text evidence="2">The sequence shown here is derived from an EMBL/GenBank/DDBJ whole genome shotgun (WGS) entry which is preliminary data.</text>
</comment>
<evidence type="ECO:0000313" key="2">
    <source>
        <dbReference type="EMBL" id="KAL0810310.1"/>
    </source>
</evidence>
<dbReference type="EMBL" id="JBEDNZ010000026">
    <property type="protein sequence ID" value="KAL0810310.1"/>
    <property type="molecule type" value="Genomic_DNA"/>
</dbReference>
<accession>A0ABD0S8C9</accession>
<dbReference type="Proteomes" id="UP001549921">
    <property type="component" value="Unassembled WGS sequence"/>
</dbReference>
<sequence>MNTFGTFTALLLVGLATAAPVNDSTSKFEVFHLTSDWFPDNFVVYTGENEITNIVVPVNTLNFKRDTVSAVSDNIYIFFVEANKGLFLLKNKTATKLLDNGNDISAPRDHSKDVFFAASDGIYTFNAEKKTAEKYGSLTDNIISIEVANKTNEIYILTVDHILYKVTEDGNHKEEITNVKDAQQIALDSFNNLYYVDSKKHMYARLQIGGAVKKVKNLPDDPTYIKLLRPPVVLNHLVPVIADEKGFMVKDGTAEIPEIIFDIKPTAYSVEASLILYLGHNNKIYEYQLLNILGM</sequence>